<dbReference type="EMBL" id="VBQZ03000022">
    <property type="protein sequence ID" value="MXQ84653.1"/>
    <property type="molecule type" value="Genomic_DNA"/>
</dbReference>
<protein>
    <submittedName>
        <fullName evidence="2">Uncharacterized protein</fullName>
    </submittedName>
</protein>
<comment type="caution">
    <text evidence="2">The sequence shown here is derived from an EMBL/GenBank/DDBJ whole genome shotgun (WGS) entry which is preliminary data.</text>
</comment>
<dbReference type="Proteomes" id="UP000322234">
    <property type="component" value="Unassembled WGS sequence"/>
</dbReference>
<evidence type="ECO:0000313" key="3">
    <source>
        <dbReference type="Proteomes" id="UP000322234"/>
    </source>
</evidence>
<feature type="region of interest" description="Disordered" evidence="1">
    <location>
        <begin position="1"/>
        <end position="27"/>
    </location>
</feature>
<accession>A0A6B0RB15</accession>
<keyword evidence="3" id="KW-1185">Reference proteome</keyword>
<dbReference type="AlphaFoldDB" id="A0A6B0RB15"/>
<gene>
    <name evidence="2" type="ORF">E5288_WYG016741</name>
</gene>
<evidence type="ECO:0000313" key="2">
    <source>
        <dbReference type="EMBL" id="MXQ84653.1"/>
    </source>
</evidence>
<feature type="compositionally biased region" description="Basic and acidic residues" evidence="1">
    <location>
        <begin position="8"/>
        <end position="19"/>
    </location>
</feature>
<proteinExistence type="predicted"/>
<name>A0A6B0RB15_9CETA</name>
<reference evidence="2" key="1">
    <citation type="submission" date="2019-10" db="EMBL/GenBank/DDBJ databases">
        <title>The sequence and de novo assembly of the wild yak genome.</title>
        <authorList>
            <person name="Liu Y."/>
        </authorList>
    </citation>
    <scope>NUCLEOTIDE SEQUENCE [LARGE SCALE GENOMIC DNA]</scope>
    <source>
        <strain evidence="2">WY2019</strain>
    </source>
</reference>
<evidence type="ECO:0000256" key="1">
    <source>
        <dbReference type="SAM" id="MobiDB-lite"/>
    </source>
</evidence>
<organism evidence="2 3">
    <name type="scientific">Bos mutus</name>
    <name type="common">wild yak</name>
    <dbReference type="NCBI Taxonomy" id="72004"/>
    <lineage>
        <taxon>Eukaryota</taxon>
        <taxon>Metazoa</taxon>
        <taxon>Chordata</taxon>
        <taxon>Craniata</taxon>
        <taxon>Vertebrata</taxon>
        <taxon>Euteleostomi</taxon>
        <taxon>Mammalia</taxon>
        <taxon>Eutheria</taxon>
        <taxon>Laurasiatheria</taxon>
        <taxon>Artiodactyla</taxon>
        <taxon>Ruminantia</taxon>
        <taxon>Pecora</taxon>
        <taxon>Bovidae</taxon>
        <taxon>Bovinae</taxon>
        <taxon>Bos</taxon>
    </lineage>
</organism>
<sequence length="210" mass="23553">MSQDPENEEKRMEKRDKSSGKGAGVKQMGNRIHNDKLVLFSVVGMTKLLARSSCTCKLVGRNNFSEDLNRSGRPATATQYIQLCYRWKGWRSLKYVSNGRCKAPVIEIMKQSHLQLVKNDPLKLLNVFHSFPLTSHSCNRRCPSGVGTAPLPRGSVAMMVPTADYVTQCHTNMPQKSGNSKTLLFKNDFGVNCHVVSQWKGCGVMGHYFR</sequence>